<feature type="domain" description="ZNF598/HEL2 PAH" evidence="2">
    <location>
        <begin position="446"/>
        <end position="527"/>
    </location>
</feature>
<protein>
    <recommendedName>
        <fullName evidence="6">C2H2-type domain-containing protein</fullName>
    </recommendedName>
</protein>
<name>A0A433DNN3_9FUNG</name>
<dbReference type="OrthoDB" id="3838338at2759"/>
<evidence type="ECO:0000259" key="2">
    <source>
        <dbReference type="Pfam" id="PF23202"/>
    </source>
</evidence>
<dbReference type="Pfam" id="PF23202">
    <property type="entry name" value="PAH_ZNF598"/>
    <property type="match status" value="1"/>
</dbReference>
<feature type="compositionally biased region" description="Pro residues" evidence="1">
    <location>
        <begin position="623"/>
        <end position="634"/>
    </location>
</feature>
<dbReference type="EMBL" id="RBNI01000004">
    <property type="protein sequence ID" value="RUP52463.1"/>
    <property type="molecule type" value="Genomic_DNA"/>
</dbReference>
<dbReference type="GO" id="GO:0072344">
    <property type="term" value="P:rescue of stalled ribosome"/>
    <property type="evidence" value="ECO:0007669"/>
    <property type="project" value="InterPro"/>
</dbReference>
<comment type="caution">
    <text evidence="4">The sequence shown here is derived from an EMBL/GenBank/DDBJ whole genome shotgun (WGS) entry which is preliminary data.</text>
</comment>
<evidence type="ECO:0000256" key="1">
    <source>
        <dbReference type="SAM" id="MobiDB-lite"/>
    </source>
</evidence>
<evidence type="ECO:0000313" key="4">
    <source>
        <dbReference type="EMBL" id="RUP52463.1"/>
    </source>
</evidence>
<dbReference type="Pfam" id="PF23230">
    <property type="entry name" value="zf-C2H2_13"/>
    <property type="match status" value="1"/>
</dbReference>
<feature type="compositionally biased region" description="Low complexity" evidence="1">
    <location>
        <begin position="387"/>
        <end position="399"/>
    </location>
</feature>
<feature type="compositionally biased region" description="Acidic residues" evidence="1">
    <location>
        <begin position="725"/>
        <end position="735"/>
    </location>
</feature>
<dbReference type="AlphaFoldDB" id="A0A433DNN3"/>
<evidence type="ECO:0008006" key="6">
    <source>
        <dbReference type="Google" id="ProtNLM"/>
    </source>
</evidence>
<organism evidence="4 5">
    <name type="scientific">Jimgerdemannia flammicorona</name>
    <dbReference type="NCBI Taxonomy" id="994334"/>
    <lineage>
        <taxon>Eukaryota</taxon>
        <taxon>Fungi</taxon>
        <taxon>Fungi incertae sedis</taxon>
        <taxon>Mucoromycota</taxon>
        <taxon>Mucoromycotina</taxon>
        <taxon>Endogonomycetes</taxon>
        <taxon>Endogonales</taxon>
        <taxon>Endogonaceae</taxon>
        <taxon>Jimgerdemannia</taxon>
    </lineage>
</organism>
<feature type="compositionally biased region" description="Basic and acidic residues" evidence="1">
    <location>
        <begin position="249"/>
        <end position="280"/>
    </location>
</feature>
<feature type="compositionally biased region" description="Low complexity" evidence="1">
    <location>
        <begin position="600"/>
        <end position="622"/>
    </location>
</feature>
<feature type="region of interest" description="Disordered" evidence="1">
    <location>
        <begin position="321"/>
        <end position="405"/>
    </location>
</feature>
<dbReference type="InterPro" id="IPR056437">
    <property type="entry name" value="Znf-C2H2_ZNF598/HEL2"/>
</dbReference>
<dbReference type="InterPro" id="IPR057634">
    <property type="entry name" value="PAH_ZNF598/HEL2"/>
</dbReference>
<keyword evidence="5" id="KW-1185">Reference proteome</keyword>
<feature type="compositionally biased region" description="Basic residues" evidence="1">
    <location>
        <begin position="739"/>
        <end position="749"/>
    </location>
</feature>
<gene>
    <name evidence="4" type="ORF">BC936DRAFT_145220</name>
</gene>
<feature type="region of interest" description="Disordered" evidence="1">
    <location>
        <begin position="82"/>
        <end position="110"/>
    </location>
</feature>
<feature type="compositionally biased region" description="Low complexity" evidence="1">
    <location>
        <begin position="351"/>
        <end position="366"/>
    </location>
</feature>
<sequence>MQTEQATVILTSSPDKPFQDYTDADTPFINKRLDTRFETLQMQEDVLMLLRFNCPEPTCDVYESGCKLSHGCQISPSLTTSRPNLSISSLPSPPATSARGTKRFSRTNTHCSHPTSCVSITRKGSRTIATASPQGSRATQNAPSALWGSTATTSFTNIVVTSMSSAMSASGRGLGTSIIRIMRAKHFRDDHFMCQNSECLEKKFVVFASDIDLKAHEVEVHGGAHIPRAKQREARKVEVNFQYTSGPNSRRDHGRDRDRDRDRVRDRGRDRERDRHHDSGHGAVLAQQPAVDAFPQLGTLVQATNQRPVEAVISAMQDLNLSAGRQQQQQQSDDRGGRGKGRQKQPRNVQSPPDSEASSAAATANNDPPPERERRGVAARAPAGFGALTPDALSPASAPAPVPTRGVAARAPAGFGMPTVDTAEDVTSNPAAAAKPAVTVDAETLKQHSALRKQILGYLENDTERMQQFRQLIIEYRDSVLPVEQYLDSLVQLFGRNVEIAGKVIKGVIELLDKEEKKAELLRAWRDRKLMVFALVFQLQSQVEDFPSLDGSSTANSYSALASGSVLNAPSAFPSLPPPSSPAKNAKSAPRILVIKSSNTRRGGTRASSARSVWDKVAAVASSPPPRDPSPGPSAPSKTPQLFFPTPLSASSTAWATSGGGTTMSRTGSSSGSGEVKRLGSNGRQEEFPSLKPVASRASPAVGAVGRSGSQTDLPAWGAKKDDDWEREEEEEEEEVGQRKGKKKQKRQILLHVGL</sequence>
<reference evidence="4 5" key="1">
    <citation type="journal article" date="2018" name="New Phytol.">
        <title>Phylogenomics of Endogonaceae and evolution of mycorrhizas within Mucoromycota.</title>
        <authorList>
            <person name="Chang Y."/>
            <person name="Desiro A."/>
            <person name="Na H."/>
            <person name="Sandor L."/>
            <person name="Lipzen A."/>
            <person name="Clum A."/>
            <person name="Barry K."/>
            <person name="Grigoriev I.V."/>
            <person name="Martin F.M."/>
            <person name="Stajich J.E."/>
            <person name="Smith M.E."/>
            <person name="Bonito G."/>
            <person name="Spatafora J.W."/>
        </authorList>
    </citation>
    <scope>NUCLEOTIDE SEQUENCE [LARGE SCALE GENOMIC DNA]</scope>
    <source>
        <strain evidence="4 5">GMNB39</strain>
    </source>
</reference>
<dbReference type="PANTHER" id="PTHR22938:SF0">
    <property type="entry name" value="E3 UBIQUITIN-PROTEIN LIGASE ZNF598"/>
    <property type="match status" value="1"/>
</dbReference>
<accession>A0A433DNN3</accession>
<proteinExistence type="predicted"/>
<feature type="region of interest" description="Disordered" evidence="1">
    <location>
        <begin position="240"/>
        <end position="290"/>
    </location>
</feature>
<evidence type="ECO:0000313" key="5">
    <source>
        <dbReference type="Proteomes" id="UP000268093"/>
    </source>
</evidence>
<feature type="region of interest" description="Disordered" evidence="1">
    <location>
        <begin position="573"/>
        <end position="755"/>
    </location>
</feature>
<evidence type="ECO:0000259" key="3">
    <source>
        <dbReference type="Pfam" id="PF23230"/>
    </source>
</evidence>
<feature type="compositionally biased region" description="Low complexity" evidence="1">
    <location>
        <begin position="649"/>
        <end position="674"/>
    </location>
</feature>
<dbReference type="GO" id="GO:0061630">
    <property type="term" value="F:ubiquitin protein ligase activity"/>
    <property type="evidence" value="ECO:0007669"/>
    <property type="project" value="InterPro"/>
</dbReference>
<dbReference type="PANTHER" id="PTHR22938">
    <property type="entry name" value="ZINC FINGER PROTEIN 598"/>
    <property type="match status" value="1"/>
</dbReference>
<dbReference type="GO" id="GO:0043022">
    <property type="term" value="F:ribosome binding"/>
    <property type="evidence" value="ECO:0007669"/>
    <property type="project" value="TreeGrafter"/>
</dbReference>
<dbReference type="GO" id="GO:0016567">
    <property type="term" value="P:protein ubiquitination"/>
    <property type="evidence" value="ECO:0007669"/>
    <property type="project" value="TreeGrafter"/>
</dbReference>
<dbReference type="Proteomes" id="UP000268093">
    <property type="component" value="Unassembled WGS sequence"/>
</dbReference>
<dbReference type="InterPro" id="IPR044288">
    <property type="entry name" value="ZNF598/HEL2"/>
</dbReference>
<feature type="compositionally biased region" description="Low complexity" evidence="1">
    <location>
        <begin position="82"/>
        <end position="99"/>
    </location>
</feature>
<feature type="domain" description="ZNF598/HEL2 C2H2 zinc finger" evidence="3">
    <location>
        <begin position="185"/>
        <end position="216"/>
    </location>
</feature>